<keyword evidence="1" id="KW-0472">Membrane</keyword>
<feature type="transmembrane region" description="Helical" evidence="1">
    <location>
        <begin position="251"/>
        <end position="271"/>
    </location>
</feature>
<keyword evidence="1" id="KW-1133">Transmembrane helix</keyword>
<evidence type="ECO:0000256" key="1">
    <source>
        <dbReference type="SAM" id="Phobius"/>
    </source>
</evidence>
<keyword evidence="1" id="KW-0812">Transmembrane</keyword>
<evidence type="ECO:0008006" key="4">
    <source>
        <dbReference type="Google" id="ProtNLM"/>
    </source>
</evidence>
<sequence length="276" mass="30233">MSVIMDPQTYRPTFGRLLKSEFRKFTSLRSTWIITIVAAVLYLLIAFMVAQSMKSYSEYMSFEEAELLGSSYMVTGVFQFMLLFGISFGTIVMTNEYSHNTIQTSLLASRSRMAFYASKLVVLALFWGAVVIVTMVLSTLLIQATIGSMGVSLPMGDLAFWLSIFCCVLVLIMGALMSAGVGALLRSTVGTITLMFGLVLILPVLEIIPLDFIDDLRPYFPINVMTAAVVPREEGILSTFVVSENSLDANVALLVLAIYTALFIAAGALSLKKRDA</sequence>
<name>A0A3Q9G2K8_9ACTO</name>
<gene>
    <name evidence="2" type="ORF">EJ997_09275</name>
</gene>
<dbReference type="Pfam" id="PF12730">
    <property type="entry name" value="ABC2_membrane_4"/>
    <property type="match status" value="1"/>
</dbReference>
<feature type="transmembrane region" description="Helical" evidence="1">
    <location>
        <begin position="192"/>
        <end position="210"/>
    </location>
</feature>
<organism evidence="2 3">
    <name type="scientific">Flaviflexus ciconiae</name>
    <dbReference type="NCBI Taxonomy" id="2496867"/>
    <lineage>
        <taxon>Bacteria</taxon>
        <taxon>Bacillati</taxon>
        <taxon>Actinomycetota</taxon>
        <taxon>Actinomycetes</taxon>
        <taxon>Actinomycetales</taxon>
        <taxon>Actinomycetaceae</taxon>
        <taxon>Flaviflexus</taxon>
    </lineage>
</organism>
<dbReference type="OrthoDB" id="3268961at2"/>
<feature type="transmembrane region" description="Helical" evidence="1">
    <location>
        <begin position="32"/>
        <end position="50"/>
    </location>
</feature>
<dbReference type="PANTHER" id="PTHR37305:SF1">
    <property type="entry name" value="MEMBRANE PROTEIN"/>
    <property type="match status" value="1"/>
</dbReference>
<dbReference type="EMBL" id="CP034593">
    <property type="protein sequence ID" value="AZQ77497.1"/>
    <property type="molecule type" value="Genomic_DNA"/>
</dbReference>
<feature type="transmembrane region" description="Helical" evidence="1">
    <location>
        <begin position="158"/>
        <end position="185"/>
    </location>
</feature>
<dbReference type="RefSeq" id="WP_126704300.1">
    <property type="nucleotide sequence ID" value="NZ_CP034593.1"/>
</dbReference>
<dbReference type="AlphaFoldDB" id="A0A3Q9G2K8"/>
<evidence type="ECO:0000313" key="2">
    <source>
        <dbReference type="EMBL" id="AZQ77497.1"/>
    </source>
</evidence>
<keyword evidence="3" id="KW-1185">Reference proteome</keyword>
<dbReference type="KEGG" id="flh:EJ997_09275"/>
<dbReference type="Proteomes" id="UP000280344">
    <property type="component" value="Chromosome"/>
</dbReference>
<protein>
    <recommendedName>
        <fullName evidence="4">ABC transporter permease</fullName>
    </recommendedName>
</protein>
<accession>A0A3Q9G2K8</accession>
<feature type="transmembrane region" description="Helical" evidence="1">
    <location>
        <begin position="70"/>
        <end position="93"/>
    </location>
</feature>
<reference evidence="2 3" key="1">
    <citation type="submission" date="2018-12" db="EMBL/GenBank/DDBJ databases">
        <title>Complete genome sequence of Flaviflexus sp. H23T48.</title>
        <authorList>
            <person name="Bae J.-W."/>
            <person name="Lee J.-Y."/>
        </authorList>
    </citation>
    <scope>NUCLEOTIDE SEQUENCE [LARGE SCALE GENOMIC DNA]</scope>
    <source>
        <strain evidence="2 3">H23T48</strain>
    </source>
</reference>
<evidence type="ECO:0000313" key="3">
    <source>
        <dbReference type="Proteomes" id="UP000280344"/>
    </source>
</evidence>
<proteinExistence type="predicted"/>
<feature type="transmembrane region" description="Helical" evidence="1">
    <location>
        <begin position="120"/>
        <end position="146"/>
    </location>
</feature>
<dbReference type="PANTHER" id="PTHR37305">
    <property type="entry name" value="INTEGRAL MEMBRANE PROTEIN-RELATED"/>
    <property type="match status" value="1"/>
</dbReference>